<dbReference type="InterPro" id="IPR053842">
    <property type="entry name" value="NikA-like"/>
</dbReference>
<evidence type="ECO:0000256" key="1">
    <source>
        <dbReference type="SAM" id="MobiDB-lite"/>
    </source>
</evidence>
<dbReference type="Pfam" id="PF21983">
    <property type="entry name" value="NikA-like"/>
    <property type="match status" value="1"/>
</dbReference>
<sequence>MRGGFLHSQLSPVRREMRLPGGSWPWENPWTPAIRLRLIANQKRHMENQKQKGRPPKEKGTAKREHFSVWASADQKRQINELIEKSGLSASQYFLTLALDVPFKRPQKRALPKATAEMVRVLQQLSGVLSLAALKTKGHQILTDQWQQSSQRVRLLADLITLWVFESFEIRSIQKAFDELLNCSNELSFYLSQMLPETEGKHQLLLRCSATSRMTSDLKQKYEDYYSQPLEELGPLWKSGETDALSVHAEIEKAVIATLKKMRL</sequence>
<keyword evidence="3" id="KW-1185">Reference proteome</keyword>
<dbReference type="EMBL" id="BMLI01000004">
    <property type="protein sequence ID" value="GGN13969.1"/>
    <property type="molecule type" value="Genomic_DNA"/>
</dbReference>
<comment type="caution">
    <text evidence="2">The sequence shown here is derived from an EMBL/GenBank/DDBJ whole genome shotgun (WGS) entry which is preliminary data.</text>
</comment>
<accession>A0ABQ2IN43</accession>
<organism evidence="2 3">
    <name type="scientific">Dyadobacter beijingensis</name>
    <dbReference type="NCBI Taxonomy" id="365489"/>
    <lineage>
        <taxon>Bacteria</taxon>
        <taxon>Pseudomonadati</taxon>
        <taxon>Bacteroidota</taxon>
        <taxon>Cytophagia</taxon>
        <taxon>Cytophagales</taxon>
        <taxon>Spirosomataceae</taxon>
        <taxon>Dyadobacter</taxon>
    </lineage>
</organism>
<reference evidence="3" key="1">
    <citation type="journal article" date="2019" name="Int. J. Syst. Evol. Microbiol.">
        <title>The Global Catalogue of Microorganisms (GCM) 10K type strain sequencing project: providing services to taxonomists for standard genome sequencing and annotation.</title>
        <authorList>
            <consortium name="The Broad Institute Genomics Platform"/>
            <consortium name="The Broad Institute Genome Sequencing Center for Infectious Disease"/>
            <person name="Wu L."/>
            <person name="Ma J."/>
        </authorList>
    </citation>
    <scope>NUCLEOTIDE SEQUENCE [LARGE SCALE GENOMIC DNA]</scope>
    <source>
        <strain evidence="3">CGMCC 1.6375</strain>
    </source>
</reference>
<feature type="region of interest" description="Disordered" evidence="1">
    <location>
        <begin position="45"/>
        <end position="65"/>
    </location>
</feature>
<gene>
    <name evidence="2" type="ORF">GCM10010967_57750</name>
</gene>
<dbReference type="Proteomes" id="UP000632339">
    <property type="component" value="Unassembled WGS sequence"/>
</dbReference>
<evidence type="ECO:0000313" key="2">
    <source>
        <dbReference type="EMBL" id="GGN13969.1"/>
    </source>
</evidence>
<protein>
    <submittedName>
        <fullName evidence="2">Uncharacterized protein</fullName>
    </submittedName>
</protein>
<proteinExistence type="predicted"/>
<evidence type="ECO:0000313" key="3">
    <source>
        <dbReference type="Proteomes" id="UP000632339"/>
    </source>
</evidence>
<name>A0ABQ2IN43_9BACT</name>